<dbReference type="SUPFAM" id="SSF48403">
    <property type="entry name" value="Ankyrin repeat"/>
    <property type="match status" value="1"/>
</dbReference>
<sequence>MHMDTHMHIYEDTVKHDDDDDDDDDNNDDDDDDNDNDEDNNDDDIYDDDDDDIMIIVITCICQFPMIMTLIRLQGADIELCNSKGMTPLMLAAREGDAILCDVSSIV</sequence>
<organism evidence="3 4">
    <name type="scientific">Tegillarca granosa</name>
    <name type="common">Malaysian cockle</name>
    <name type="synonym">Anadara granosa</name>
    <dbReference type="NCBI Taxonomy" id="220873"/>
    <lineage>
        <taxon>Eukaryota</taxon>
        <taxon>Metazoa</taxon>
        <taxon>Spiralia</taxon>
        <taxon>Lophotrochozoa</taxon>
        <taxon>Mollusca</taxon>
        <taxon>Bivalvia</taxon>
        <taxon>Autobranchia</taxon>
        <taxon>Pteriomorphia</taxon>
        <taxon>Arcoida</taxon>
        <taxon>Arcoidea</taxon>
        <taxon>Arcidae</taxon>
        <taxon>Tegillarca</taxon>
    </lineage>
</organism>
<evidence type="ECO:0000256" key="2">
    <source>
        <dbReference type="SAM" id="Phobius"/>
    </source>
</evidence>
<feature type="region of interest" description="Disordered" evidence="1">
    <location>
        <begin position="1"/>
        <end position="48"/>
    </location>
</feature>
<keyword evidence="2" id="KW-0472">Membrane</keyword>
<accession>A0ABQ9FT36</accession>
<feature type="transmembrane region" description="Helical" evidence="2">
    <location>
        <begin position="53"/>
        <end position="73"/>
    </location>
</feature>
<evidence type="ECO:0000256" key="1">
    <source>
        <dbReference type="SAM" id="MobiDB-lite"/>
    </source>
</evidence>
<gene>
    <name evidence="3" type="ORF">KUTeg_001977</name>
</gene>
<comment type="caution">
    <text evidence="3">The sequence shown here is derived from an EMBL/GenBank/DDBJ whole genome shotgun (WGS) entry which is preliminary data.</text>
</comment>
<dbReference type="Proteomes" id="UP001217089">
    <property type="component" value="Unassembled WGS sequence"/>
</dbReference>
<proteinExistence type="predicted"/>
<feature type="compositionally biased region" description="Acidic residues" evidence="1">
    <location>
        <begin position="18"/>
        <end position="48"/>
    </location>
</feature>
<feature type="compositionally biased region" description="Basic and acidic residues" evidence="1">
    <location>
        <begin position="1"/>
        <end position="17"/>
    </location>
</feature>
<dbReference type="EMBL" id="JARBDR010000141">
    <property type="protein sequence ID" value="KAJ8320390.1"/>
    <property type="molecule type" value="Genomic_DNA"/>
</dbReference>
<dbReference type="Gene3D" id="1.25.40.20">
    <property type="entry name" value="Ankyrin repeat-containing domain"/>
    <property type="match status" value="1"/>
</dbReference>
<reference evidence="3 4" key="1">
    <citation type="submission" date="2022-12" db="EMBL/GenBank/DDBJ databases">
        <title>Chromosome-level genome of Tegillarca granosa.</title>
        <authorList>
            <person name="Kim J."/>
        </authorList>
    </citation>
    <scope>NUCLEOTIDE SEQUENCE [LARGE SCALE GENOMIC DNA]</scope>
    <source>
        <strain evidence="3">Teg-2019</strain>
        <tissue evidence="3">Adductor muscle</tissue>
    </source>
</reference>
<protein>
    <submittedName>
        <fullName evidence="3">Uncharacterized protein</fullName>
    </submittedName>
</protein>
<keyword evidence="2" id="KW-0812">Transmembrane</keyword>
<name>A0ABQ9FT36_TEGGR</name>
<evidence type="ECO:0000313" key="4">
    <source>
        <dbReference type="Proteomes" id="UP001217089"/>
    </source>
</evidence>
<dbReference type="InterPro" id="IPR036770">
    <property type="entry name" value="Ankyrin_rpt-contain_sf"/>
</dbReference>
<keyword evidence="4" id="KW-1185">Reference proteome</keyword>
<keyword evidence="2" id="KW-1133">Transmembrane helix</keyword>
<evidence type="ECO:0000313" key="3">
    <source>
        <dbReference type="EMBL" id="KAJ8320390.1"/>
    </source>
</evidence>